<keyword evidence="2 7" id="KW-0819">tRNA processing</keyword>
<keyword evidence="3 7" id="KW-0540">Nuclease</keyword>
<keyword evidence="5 7" id="KW-0378">Hydrolase</keyword>
<reference evidence="9 10" key="1">
    <citation type="submission" date="2015-12" db="EMBL/GenBank/DDBJ databases">
        <title>Genome sequence of Oceanibaculum pacificum MCCC 1A02656.</title>
        <authorList>
            <person name="Lu L."/>
            <person name="Lai Q."/>
            <person name="Shao Z."/>
            <person name="Qian P."/>
        </authorList>
    </citation>
    <scope>NUCLEOTIDE SEQUENCE [LARGE SCALE GENOMIC DNA]</scope>
    <source>
        <strain evidence="9 10">MCCC 1A02656</strain>
    </source>
</reference>
<comment type="function">
    <text evidence="1 7">RNaseP catalyzes the removal of the 5'-leader sequence from pre-tRNA to produce the mature 5'-terminus. It can also cleave other RNA substrates such as 4.5S RNA. The protein component plays an auxiliary but essential role in vivo by binding to the 5'-leader sequence and broadening the substrate specificity of the ribozyme.</text>
</comment>
<comment type="similarity">
    <text evidence="7">Belongs to the RnpA family.</text>
</comment>
<evidence type="ECO:0000256" key="1">
    <source>
        <dbReference type="ARBA" id="ARBA00002663"/>
    </source>
</evidence>
<dbReference type="Gene3D" id="3.30.230.10">
    <property type="match status" value="1"/>
</dbReference>
<dbReference type="GO" id="GO:0001682">
    <property type="term" value="P:tRNA 5'-leader removal"/>
    <property type="evidence" value="ECO:0007669"/>
    <property type="project" value="UniProtKB-UniRule"/>
</dbReference>
<keyword evidence="6 7" id="KW-0694">RNA-binding</keyword>
<dbReference type="GO" id="GO:0030677">
    <property type="term" value="C:ribonuclease P complex"/>
    <property type="evidence" value="ECO:0007669"/>
    <property type="project" value="TreeGrafter"/>
</dbReference>
<keyword evidence="10" id="KW-1185">Reference proteome</keyword>
<evidence type="ECO:0000313" key="10">
    <source>
        <dbReference type="Proteomes" id="UP000076400"/>
    </source>
</evidence>
<evidence type="ECO:0000313" key="9">
    <source>
        <dbReference type="EMBL" id="KZD06284.1"/>
    </source>
</evidence>
<gene>
    <name evidence="7" type="primary">rnpA</name>
    <name evidence="9" type="ORF">AUP43_11060</name>
</gene>
<dbReference type="GO" id="GO:0004526">
    <property type="term" value="F:ribonuclease P activity"/>
    <property type="evidence" value="ECO:0007669"/>
    <property type="project" value="UniProtKB-UniRule"/>
</dbReference>
<dbReference type="PROSITE" id="PS00648">
    <property type="entry name" value="RIBONUCLEASE_P"/>
    <property type="match status" value="1"/>
</dbReference>
<dbReference type="PANTHER" id="PTHR33992:SF1">
    <property type="entry name" value="RIBONUCLEASE P PROTEIN COMPONENT"/>
    <property type="match status" value="1"/>
</dbReference>
<dbReference type="Proteomes" id="UP000076400">
    <property type="component" value="Unassembled WGS sequence"/>
</dbReference>
<dbReference type="InterPro" id="IPR020568">
    <property type="entry name" value="Ribosomal_Su5_D2-typ_SF"/>
</dbReference>
<accession>A0A154VY72</accession>
<dbReference type="InterPro" id="IPR014721">
    <property type="entry name" value="Ribsml_uS5_D2-typ_fold_subgr"/>
</dbReference>
<evidence type="ECO:0000256" key="7">
    <source>
        <dbReference type="HAMAP-Rule" id="MF_00227"/>
    </source>
</evidence>
<dbReference type="RefSeq" id="WP_067557649.1">
    <property type="nucleotide sequence ID" value="NZ_LPXN01000124.1"/>
</dbReference>
<sequence>MAERQERDIRDTGRSQIARLKNRADFLRVAGLRRKWAAPGVLLQVAPTPGDGPLVRIGFTASRKVGGAVVRNRARRRLRAIVDEVMPLNAKPGHDYVLIARRDTATRDYALLLDDLRQALKRTGALRAGEGAA</sequence>
<dbReference type="InterPro" id="IPR000100">
    <property type="entry name" value="RNase_P"/>
</dbReference>
<dbReference type="NCBIfam" id="TIGR00188">
    <property type="entry name" value="rnpA"/>
    <property type="match status" value="1"/>
</dbReference>
<evidence type="ECO:0000256" key="4">
    <source>
        <dbReference type="ARBA" id="ARBA00022759"/>
    </source>
</evidence>
<dbReference type="EC" id="3.1.26.5" evidence="7 8"/>
<dbReference type="PANTHER" id="PTHR33992">
    <property type="entry name" value="RIBONUCLEASE P PROTEIN COMPONENT"/>
    <property type="match status" value="1"/>
</dbReference>
<dbReference type="Pfam" id="PF00825">
    <property type="entry name" value="Ribonuclease_P"/>
    <property type="match status" value="1"/>
</dbReference>
<proteinExistence type="inferred from homology"/>
<dbReference type="InterPro" id="IPR020539">
    <property type="entry name" value="RNase_P_CS"/>
</dbReference>
<keyword evidence="4 7" id="KW-0255">Endonuclease</keyword>
<organism evidence="9 10">
    <name type="scientific">Oceanibaculum pacificum</name>
    <dbReference type="NCBI Taxonomy" id="580166"/>
    <lineage>
        <taxon>Bacteria</taxon>
        <taxon>Pseudomonadati</taxon>
        <taxon>Pseudomonadota</taxon>
        <taxon>Alphaproteobacteria</taxon>
        <taxon>Rhodospirillales</taxon>
        <taxon>Oceanibaculaceae</taxon>
        <taxon>Oceanibaculum</taxon>
    </lineage>
</organism>
<evidence type="ECO:0000256" key="3">
    <source>
        <dbReference type="ARBA" id="ARBA00022722"/>
    </source>
</evidence>
<dbReference type="AlphaFoldDB" id="A0A154VY72"/>
<name>A0A154VY72_9PROT</name>
<dbReference type="GO" id="GO:0042781">
    <property type="term" value="F:3'-tRNA processing endoribonuclease activity"/>
    <property type="evidence" value="ECO:0007669"/>
    <property type="project" value="TreeGrafter"/>
</dbReference>
<evidence type="ECO:0000256" key="2">
    <source>
        <dbReference type="ARBA" id="ARBA00022694"/>
    </source>
</evidence>
<evidence type="ECO:0000256" key="8">
    <source>
        <dbReference type="NCBIfam" id="TIGR00188"/>
    </source>
</evidence>
<evidence type="ECO:0000256" key="5">
    <source>
        <dbReference type="ARBA" id="ARBA00022801"/>
    </source>
</evidence>
<comment type="subunit">
    <text evidence="7">Consists of a catalytic RNA component (M1 or rnpB) and a protein subunit.</text>
</comment>
<dbReference type="HAMAP" id="MF_00227">
    <property type="entry name" value="RNase_P"/>
    <property type="match status" value="1"/>
</dbReference>
<protein>
    <recommendedName>
        <fullName evidence="7 8">Ribonuclease P protein component</fullName>
        <shortName evidence="7">RNase P protein</shortName>
        <shortName evidence="7">RNaseP protein</shortName>
        <ecNumber evidence="7 8">3.1.26.5</ecNumber>
    </recommendedName>
    <alternativeName>
        <fullName evidence="7">Protein C5</fullName>
    </alternativeName>
</protein>
<dbReference type="STRING" id="580166.AUP43_11060"/>
<comment type="catalytic activity">
    <reaction evidence="7">
        <text>Endonucleolytic cleavage of RNA, removing 5'-extranucleotides from tRNA precursor.</text>
        <dbReference type="EC" id="3.1.26.5"/>
    </reaction>
</comment>
<dbReference type="SUPFAM" id="SSF54211">
    <property type="entry name" value="Ribosomal protein S5 domain 2-like"/>
    <property type="match status" value="1"/>
</dbReference>
<dbReference type="GO" id="GO:0000049">
    <property type="term" value="F:tRNA binding"/>
    <property type="evidence" value="ECO:0007669"/>
    <property type="project" value="UniProtKB-UniRule"/>
</dbReference>
<comment type="caution">
    <text evidence="9">The sequence shown here is derived from an EMBL/GenBank/DDBJ whole genome shotgun (WGS) entry which is preliminary data.</text>
</comment>
<evidence type="ECO:0000256" key="6">
    <source>
        <dbReference type="ARBA" id="ARBA00022884"/>
    </source>
</evidence>
<dbReference type="EMBL" id="LPXN01000124">
    <property type="protein sequence ID" value="KZD06284.1"/>
    <property type="molecule type" value="Genomic_DNA"/>
</dbReference>